<dbReference type="Proteomes" id="UP000823790">
    <property type="component" value="Unassembled WGS sequence"/>
</dbReference>
<accession>A0ABS4DQX0</accession>
<dbReference type="EMBL" id="JAGJRS010000031">
    <property type="protein sequence ID" value="MBP1475459.1"/>
    <property type="molecule type" value="Genomic_DNA"/>
</dbReference>
<dbReference type="GO" id="GO:0016757">
    <property type="term" value="F:glycosyltransferase activity"/>
    <property type="evidence" value="ECO:0007669"/>
    <property type="project" value="UniProtKB-KW"/>
</dbReference>
<dbReference type="Pfam" id="PF13692">
    <property type="entry name" value="Glyco_trans_1_4"/>
    <property type="match status" value="1"/>
</dbReference>
<evidence type="ECO:0000313" key="3">
    <source>
        <dbReference type="Proteomes" id="UP000823790"/>
    </source>
</evidence>
<dbReference type="RefSeq" id="WP_209622208.1">
    <property type="nucleotide sequence ID" value="NZ_JAGJRS010000031.1"/>
</dbReference>
<name>A0ABS4DQX0_9GAMM</name>
<feature type="region of interest" description="Disordered" evidence="1">
    <location>
        <begin position="471"/>
        <end position="490"/>
    </location>
</feature>
<keyword evidence="2" id="KW-0808">Transferase</keyword>
<sequence length="490" mass="53689">MKLHDADASNDLHAENAVSIGGKQKPGPGLALLNLSAWIRRQEWLRTIYRRLPMAWRMGVSQALARRAGERVRFKRTSRWALAASLPALAQPVAPADVRFGAAAGVNIFAYARGQFGLAESARLYARALLGAGYPVAVYDIALDMAHSMGDTSLEQHIGTDTPNGINLVFVNPDYLDAAIATIGRERLGGRYTIGCWFWELETFPREWLVALAEVDEVMVSSAFIHEVVGRATDKPLLHVPLPVLEMPDSGLTRADFGLRDDAFVFLNSFDFNSFQARKNPLATIRAFRNAFDDGRRDVQLLIKSSNGHRHPDRLRELLDAAGGDKRILVRDDVIDRAHVQALQRCADAYISLHRSEGFGLGLAECMRLGKPVIATAWSGNMEFMTPENSCLVDYEMVGVSEGEYLYHEGQRWAQPNVEHAAAYMRRLVDEPGYAAGIGRQAASDILEKLSPQAVAGKLIQRLTQIASAASAPSASGRGADANPMNEGAP</sequence>
<organism evidence="2 3">
    <name type="scientific">Frateuria flava</name>
    <dbReference type="NCBI Taxonomy" id="2821489"/>
    <lineage>
        <taxon>Bacteria</taxon>
        <taxon>Pseudomonadati</taxon>
        <taxon>Pseudomonadota</taxon>
        <taxon>Gammaproteobacteria</taxon>
        <taxon>Lysobacterales</taxon>
        <taxon>Rhodanobacteraceae</taxon>
        <taxon>Frateuria</taxon>
    </lineage>
</organism>
<keyword evidence="3" id="KW-1185">Reference proteome</keyword>
<evidence type="ECO:0000256" key="1">
    <source>
        <dbReference type="SAM" id="MobiDB-lite"/>
    </source>
</evidence>
<dbReference type="PANTHER" id="PTHR46656">
    <property type="entry name" value="PUTATIVE-RELATED"/>
    <property type="match status" value="1"/>
</dbReference>
<gene>
    <name evidence="2" type="ORF">J7I44_14185</name>
</gene>
<comment type="caution">
    <text evidence="2">The sequence shown here is derived from an EMBL/GenBank/DDBJ whole genome shotgun (WGS) entry which is preliminary data.</text>
</comment>
<dbReference type="PANTHER" id="PTHR46656:SF3">
    <property type="entry name" value="PUTATIVE-RELATED"/>
    <property type="match status" value="1"/>
</dbReference>
<evidence type="ECO:0000313" key="2">
    <source>
        <dbReference type="EMBL" id="MBP1475459.1"/>
    </source>
</evidence>
<feature type="compositionally biased region" description="Low complexity" evidence="1">
    <location>
        <begin position="471"/>
        <end position="482"/>
    </location>
</feature>
<dbReference type="Gene3D" id="3.40.50.2000">
    <property type="entry name" value="Glycogen Phosphorylase B"/>
    <property type="match status" value="1"/>
</dbReference>
<keyword evidence="2" id="KW-0328">Glycosyltransferase</keyword>
<proteinExistence type="predicted"/>
<dbReference type="EC" id="2.4.-.-" evidence="2"/>
<reference evidence="2 3" key="1">
    <citation type="submission" date="2021-04" db="EMBL/GenBank/DDBJ databases">
        <authorList>
            <person name="Huq M.A."/>
        </authorList>
    </citation>
    <scope>NUCLEOTIDE SEQUENCE [LARGE SCALE GENOMIC DNA]</scope>
    <source>
        <strain evidence="2 3">MAH-13</strain>
    </source>
</reference>
<protein>
    <submittedName>
        <fullName evidence="2">Glycosyltransferase</fullName>
        <ecNumber evidence="2">2.4.-.-</ecNumber>
    </submittedName>
</protein>
<dbReference type="SUPFAM" id="SSF53756">
    <property type="entry name" value="UDP-Glycosyltransferase/glycogen phosphorylase"/>
    <property type="match status" value="1"/>
</dbReference>